<dbReference type="InterPro" id="IPR037185">
    <property type="entry name" value="EmrE-like"/>
</dbReference>
<keyword evidence="6 8" id="KW-0472">Membrane</keyword>
<evidence type="ECO:0000256" key="4">
    <source>
        <dbReference type="ARBA" id="ARBA00022692"/>
    </source>
</evidence>
<sequence>MSWILLIIAGFFEVAFVTTMKLSKGFKIKRYTILTVVTGALSFYLLSVALTTIALGTGYAVWTGIGAAGSVLIGMFFFRESKQPMKIFFLTCIIAGVVGLKIFGS</sequence>
<keyword evidence="5 8" id="KW-1133">Transmembrane helix</keyword>
<feature type="transmembrane region" description="Helical" evidence="8">
    <location>
        <begin position="87"/>
        <end position="104"/>
    </location>
</feature>
<dbReference type="Gene3D" id="1.10.3730.20">
    <property type="match status" value="1"/>
</dbReference>
<keyword evidence="10" id="KW-1185">Reference proteome</keyword>
<keyword evidence="2" id="KW-0813">Transport</keyword>
<reference evidence="9" key="1">
    <citation type="submission" date="2016-10" db="EMBL/GenBank/DDBJ databases">
        <authorList>
            <person name="See-Too W.S."/>
        </authorList>
    </citation>
    <scope>NUCLEOTIDE SEQUENCE</scope>
    <source>
        <strain evidence="9">L10.15</strain>
    </source>
</reference>
<dbReference type="KEGG" id="pll:I858_005260"/>
<gene>
    <name evidence="9" type="ORF">I858_005260</name>
</gene>
<dbReference type="InterPro" id="IPR045324">
    <property type="entry name" value="Small_multidrug_res"/>
</dbReference>
<dbReference type="Proteomes" id="UP000053354">
    <property type="component" value="Chromosome"/>
</dbReference>
<evidence type="ECO:0000256" key="1">
    <source>
        <dbReference type="ARBA" id="ARBA00004651"/>
    </source>
</evidence>
<dbReference type="EMBL" id="CP016540">
    <property type="protein sequence ID" value="ANU26430.1"/>
    <property type="molecule type" value="Genomic_DNA"/>
</dbReference>
<dbReference type="GO" id="GO:0005886">
    <property type="term" value="C:plasma membrane"/>
    <property type="evidence" value="ECO:0007669"/>
    <property type="project" value="UniProtKB-SubCell"/>
</dbReference>
<evidence type="ECO:0000256" key="2">
    <source>
        <dbReference type="ARBA" id="ARBA00022448"/>
    </source>
</evidence>
<feature type="transmembrane region" description="Helical" evidence="8">
    <location>
        <begin position="59"/>
        <end position="78"/>
    </location>
</feature>
<accession>A0A1B1RZS5</accession>
<dbReference type="PANTHER" id="PTHR30561:SF0">
    <property type="entry name" value="GUANIDINIUM EXPORTER"/>
    <property type="match status" value="1"/>
</dbReference>
<feature type="transmembrane region" description="Helical" evidence="8">
    <location>
        <begin position="6"/>
        <end position="24"/>
    </location>
</feature>
<name>A0A1B1RZS5_9BACL</name>
<evidence type="ECO:0000256" key="3">
    <source>
        <dbReference type="ARBA" id="ARBA00022475"/>
    </source>
</evidence>
<keyword evidence="4 7" id="KW-0812">Transmembrane</keyword>
<dbReference type="PANTHER" id="PTHR30561">
    <property type="entry name" value="SMR FAMILY PROTON-DEPENDENT DRUG EFFLUX TRANSPORTER SUGE"/>
    <property type="match status" value="1"/>
</dbReference>
<feature type="transmembrane region" description="Helical" evidence="8">
    <location>
        <begin position="31"/>
        <end position="53"/>
    </location>
</feature>
<comment type="subcellular location">
    <subcellularLocation>
        <location evidence="1 7">Cell membrane</location>
        <topology evidence="1 7">Multi-pass membrane protein</topology>
    </subcellularLocation>
</comment>
<dbReference type="AlphaFoldDB" id="A0A1B1RZS5"/>
<evidence type="ECO:0000256" key="8">
    <source>
        <dbReference type="SAM" id="Phobius"/>
    </source>
</evidence>
<evidence type="ECO:0000313" key="9">
    <source>
        <dbReference type="EMBL" id="ANU26430.1"/>
    </source>
</evidence>
<organism evidence="9 10">
    <name type="scientific">Planococcus versutus</name>
    <dbReference type="NCBI Taxonomy" id="1302659"/>
    <lineage>
        <taxon>Bacteria</taxon>
        <taxon>Bacillati</taxon>
        <taxon>Bacillota</taxon>
        <taxon>Bacilli</taxon>
        <taxon>Bacillales</taxon>
        <taxon>Caryophanaceae</taxon>
        <taxon>Planococcus</taxon>
    </lineage>
</organism>
<evidence type="ECO:0000256" key="5">
    <source>
        <dbReference type="ARBA" id="ARBA00022989"/>
    </source>
</evidence>
<dbReference type="InterPro" id="IPR000390">
    <property type="entry name" value="Small_drug/metabolite_transptr"/>
</dbReference>
<evidence type="ECO:0000256" key="6">
    <source>
        <dbReference type="ARBA" id="ARBA00023136"/>
    </source>
</evidence>
<evidence type="ECO:0000313" key="10">
    <source>
        <dbReference type="Proteomes" id="UP000053354"/>
    </source>
</evidence>
<dbReference type="GO" id="GO:0022857">
    <property type="term" value="F:transmembrane transporter activity"/>
    <property type="evidence" value="ECO:0007669"/>
    <property type="project" value="InterPro"/>
</dbReference>
<evidence type="ECO:0000256" key="7">
    <source>
        <dbReference type="RuleBase" id="RU003942"/>
    </source>
</evidence>
<dbReference type="RefSeq" id="WP_049695058.1">
    <property type="nucleotide sequence ID" value="NZ_CP016540.2"/>
</dbReference>
<proteinExistence type="inferred from homology"/>
<protein>
    <submittedName>
        <fullName evidence="9">QacE family quaternary ammonium compound efflux SMR transporter</fullName>
    </submittedName>
</protein>
<dbReference type="Pfam" id="PF00893">
    <property type="entry name" value="Multi_Drug_Res"/>
    <property type="match status" value="1"/>
</dbReference>
<comment type="similarity">
    <text evidence="7">Belongs to the drug/metabolite transporter (DMT) superfamily. Small multidrug resistance (SMR) (TC 2.A.7.1) family.</text>
</comment>
<dbReference type="STRING" id="1302659.I858_005260"/>
<keyword evidence="3" id="KW-1003">Cell membrane</keyword>
<dbReference type="FunFam" id="1.10.3730.20:FF:000001">
    <property type="entry name" value="Quaternary ammonium compound resistance transporter SugE"/>
    <property type="match status" value="1"/>
</dbReference>
<dbReference type="SUPFAM" id="SSF103481">
    <property type="entry name" value="Multidrug resistance efflux transporter EmrE"/>
    <property type="match status" value="1"/>
</dbReference>